<organism evidence="6 7">
    <name type="scientific">Candidatus Anaerobiospirillum merdipullorum</name>
    <dbReference type="NCBI Taxonomy" id="2838450"/>
    <lineage>
        <taxon>Bacteria</taxon>
        <taxon>Pseudomonadati</taxon>
        <taxon>Pseudomonadota</taxon>
        <taxon>Gammaproteobacteria</taxon>
        <taxon>Aeromonadales</taxon>
        <taxon>Succinivibrionaceae</taxon>
        <taxon>Anaerobiospirillum</taxon>
    </lineage>
</organism>
<protein>
    <recommendedName>
        <fullName evidence="3">AMP nucleosidase</fullName>
        <ecNumber evidence="2">3.2.2.4</ecNumber>
    </recommendedName>
    <alternativeName>
        <fullName evidence="3">AMP nucleosidase</fullName>
    </alternativeName>
</protein>
<comment type="catalytic activity">
    <reaction evidence="1">
        <text>AMP + H2O = D-ribose 5-phosphate + adenine</text>
        <dbReference type="Rhea" id="RHEA:20129"/>
        <dbReference type="ChEBI" id="CHEBI:15377"/>
        <dbReference type="ChEBI" id="CHEBI:16708"/>
        <dbReference type="ChEBI" id="CHEBI:78346"/>
        <dbReference type="ChEBI" id="CHEBI:456215"/>
        <dbReference type="EC" id="3.2.2.4"/>
    </reaction>
</comment>
<evidence type="ECO:0000259" key="5">
    <source>
        <dbReference type="Pfam" id="PF14793"/>
    </source>
</evidence>
<dbReference type="PANTHER" id="PTHR43393">
    <property type="entry name" value="CYTOKININ RIBOSIDE 5'-MONOPHOSPHATE PHOSPHORIBOHYDROLASE"/>
    <property type="match status" value="1"/>
</dbReference>
<dbReference type="InterPro" id="IPR021826">
    <property type="entry name" value="PpnN_C"/>
</dbReference>
<gene>
    <name evidence="6" type="ORF">IAA31_02870</name>
</gene>
<dbReference type="InterPro" id="IPR027820">
    <property type="entry name" value="PpnN_N"/>
</dbReference>
<dbReference type="Pfam" id="PF11892">
    <property type="entry name" value="PpnN_C"/>
    <property type="match status" value="1"/>
</dbReference>
<dbReference type="InterPro" id="IPR037153">
    <property type="entry name" value="PpnN-like_sf"/>
</dbReference>
<feature type="domain" description="Pyrimidine/purine nucleotide 5'-monophosphate nucleosidase N-terminal" evidence="5">
    <location>
        <begin position="6"/>
        <end position="109"/>
    </location>
</feature>
<evidence type="ECO:0000313" key="6">
    <source>
        <dbReference type="EMBL" id="MBU3826415.1"/>
    </source>
</evidence>
<dbReference type="SUPFAM" id="SSF102405">
    <property type="entry name" value="MCP/YpsA-like"/>
    <property type="match status" value="1"/>
</dbReference>
<proteinExistence type="predicted"/>
<dbReference type="Pfam" id="PF03641">
    <property type="entry name" value="Lysine_decarbox"/>
    <property type="match status" value="1"/>
</dbReference>
<dbReference type="AlphaFoldDB" id="A0A9E2NRZ2"/>
<dbReference type="GO" id="GO:0005829">
    <property type="term" value="C:cytosol"/>
    <property type="evidence" value="ECO:0007669"/>
    <property type="project" value="TreeGrafter"/>
</dbReference>
<dbReference type="EMBL" id="JAHLFG010000032">
    <property type="protein sequence ID" value="MBU3826415.1"/>
    <property type="molecule type" value="Genomic_DNA"/>
</dbReference>
<dbReference type="GO" id="GO:0008714">
    <property type="term" value="F:AMP nucleosidase activity"/>
    <property type="evidence" value="ECO:0007669"/>
    <property type="project" value="UniProtKB-EC"/>
</dbReference>
<dbReference type="InterPro" id="IPR031100">
    <property type="entry name" value="LOG_fam"/>
</dbReference>
<comment type="caution">
    <text evidence="6">The sequence shown here is derived from an EMBL/GenBank/DDBJ whole genome shotgun (WGS) entry which is preliminary data.</text>
</comment>
<dbReference type="InterPro" id="IPR049788">
    <property type="entry name" value="PpnN"/>
</dbReference>
<dbReference type="PANTHER" id="PTHR43393:SF1">
    <property type="entry name" value="PYRIMIDINE_PURINE NUCLEOTIDE 5'-MONOPHOSPHATE NUCLEOSIDASE"/>
    <property type="match status" value="1"/>
</dbReference>
<evidence type="ECO:0000256" key="2">
    <source>
        <dbReference type="ARBA" id="ARBA00011985"/>
    </source>
</evidence>
<evidence type="ECO:0000256" key="1">
    <source>
        <dbReference type="ARBA" id="ARBA00000274"/>
    </source>
</evidence>
<dbReference type="InterPro" id="IPR052341">
    <property type="entry name" value="LOG_family_nucleotidases"/>
</dbReference>
<dbReference type="NCBIfam" id="NF038390">
    <property type="entry name" value="Nsidase_PpnN"/>
    <property type="match status" value="1"/>
</dbReference>
<reference evidence="6" key="1">
    <citation type="journal article" date="2021" name="PeerJ">
        <title>Extensive microbial diversity within the chicken gut microbiome revealed by metagenomics and culture.</title>
        <authorList>
            <person name="Gilroy R."/>
            <person name="Ravi A."/>
            <person name="Getino M."/>
            <person name="Pursley I."/>
            <person name="Horton D.L."/>
            <person name="Alikhan N.F."/>
            <person name="Baker D."/>
            <person name="Gharbi K."/>
            <person name="Hall N."/>
            <person name="Watson M."/>
            <person name="Adriaenssens E.M."/>
            <person name="Foster-Nyarko E."/>
            <person name="Jarju S."/>
            <person name="Secka A."/>
            <person name="Antonio M."/>
            <person name="Oren A."/>
            <person name="Chaudhuri R.R."/>
            <person name="La Ragione R."/>
            <person name="Hildebrand F."/>
            <person name="Pallen M.J."/>
        </authorList>
    </citation>
    <scope>NUCLEOTIDE SEQUENCE</scope>
    <source>
        <strain evidence="6">687</strain>
    </source>
</reference>
<evidence type="ECO:0000256" key="3">
    <source>
        <dbReference type="ARBA" id="ARBA00031983"/>
    </source>
</evidence>
<reference evidence="6" key="2">
    <citation type="submission" date="2021-04" db="EMBL/GenBank/DDBJ databases">
        <authorList>
            <person name="Gilroy R."/>
        </authorList>
    </citation>
    <scope>NUCLEOTIDE SEQUENCE</scope>
    <source>
        <strain evidence="6">687</strain>
    </source>
</reference>
<dbReference type="Gene3D" id="3.30.1850.10">
    <property type="entry name" value="MoCo carrier protein-like"/>
    <property type="match status" value="1"/>
</dbReference>
<dbReference type="Proteomes" id="UP000824150">
    <property type="component" value="Unassembled WGS sequence"/>
</dbReference>
<evidence type="ECO:0000313" key="7">
    <source>
        <dbReference type="Proteomes" id="UP000824150"/>
    </source>
</evidence>
<dbReference type="Gene3D" id="3.40.50.450">
    <property type="match status" value="1"/>
</dbReference>
<sequence length="486" mass="54282">MSVKAVWPQGNMALLTQIEADSISHTSKGELYELYRNCSLAVLNSGNLTDNSQELLENYENFEIDVVRNERGLKIELINPPDSALVDGEIIATLQRHLYSVLRDIVQINIYQDTVKQLLNSVQQSDLPSVSTQEIITNGIFHILRNAGVLHASDEPNIAVCWGGHSISKDEYEYAYQVGVELGLRKIDICTGCGPGIMEAPMKGSLIGHVLQEATSCRRIGLTEPSIIAAEPPNSMVSELVILPDIEKRLEAFVRLGHVLIVFPGGPGTAEELLYILGIKLRQENRYNPIPLILTGNKKAAPYFEALDTFLKSIFGPEISRYYNIVIDDPTKVATLVKEGLQNSYEHRSLIHDSYCFNWSLSIPQELQTPFKVTHESMAALDLHKNQEPWRLAANLRRAFSGIVTGNVKENGIKLVQEHGPFILDGDADIIRSMDKLMRDFIKQGRILLSQKKYKPCYVFKCEDGSVSADCKDKVEASKEAKSNQE</sequence>
<name>A0A9E2NRZ2_9GAMM</name>
<feature type="domain" description="Pyrimidine/purine nucleotide 5'-monophosphate nucleosidase C-terminal" evidence="4">
    <location>
        <begin position="345"/>
        <end position="458"/>
    </location>
</feature>
<accession>A0A9E2NRZ2</accession>
<evidence type="ECO:0000259" key="4">
    <source>
        <dbReference type="Pfam" id="PF11892"/>
    </source>
</evidence>
<dbReference type="EC" id="3.2.2.4" evidence="2"/>
<dbReference type="Pfam" id="PF14793">
    <property type="entry name" value="DUF4478"/>
    <property type="match status" value="1"/>
</dbReference>